<dbReference type="OrthoDB" id="3647246at2759"/>
<dbReference type="Pfam" id="PF23394">
    <property type="entry name" value="DUF7102"/>
    <property type="match status" value="1"/>
</dbReference>
<reference evidence="2 3" key="1">
    <citation type="submission" date="2016-12" db="EMBL/GenBank/DDBJ databases">
        <title>The genomes of Aspergillus section Nigri reveals drivers in fungal speciation.</title>
        <authorList>
            <consortium name="DOE Joint Genome Institute"/>
            <person name="Vesth T.C."/>
            <person name="Nybo J."/>
            <person name="Theobald S."/>
            <person name="Brandl J."/>
            <person name="Frisvad J.C."/>
            <person name="Nielsen K.F."/>
            <person name="Lyhne E.K."/>
            <person name="Kogle M.E."/>
            <person name="Kuo A."/>
            <person name="Riley R."/>
            <person name="Clum A."/>
            <person name="Nolan M."/>
            <person name="Lipzen A."/>
            <person name="Salamov A."/>
            <person name="Henrissat B."/>
            <person name="Wiebenga A."/>
            <person name="De Vries R.P."/>
            <person name="Grigoriev I.V."/>
            <person name="Mortensen U.H."/>
            <person name="Andersen M.R."/>
            <person name="Baker S.E."/>
        </authorList>
    </citation>
    <scope>NUCLEOTIDE SEQUENCE [LARGE SCALE GENOMIC DNA]</scope>
    <source>
        <strain evidence="2 3">JOP 1030-1</strain>
    </source>
</reference>
<accession>A0A318Z4R6</accession>
<protein>
    <recommendedName>
        <fullName evidence="1">DUF7102 domain-containing protein</fullName>
    </recommendedName>
</protein>
<organism evidence="2 3">
    <name type="scientific">Aspergillus saccharolyticus JOP 1030-1</name>
    <dbReference type="NCBI Taxonomy" id="1450539"/>
    <lineage>
        <taxon>Eukaryota</taxon>
        <taxon>Fungi</taxon>
        <taxon>Dikarya</taxon>
        <taxon>Ascomycota</taxon>
        <taxon>Pezizomycotina</taxon>
        <taxon>Eurotiomycetes</taxon>
        <taxon>Eurotiomycetidae</taxon>
        <taxon>Eurotiales</taxon>
        <taxon>Aspergillaceae</taxon>
        <taxon>Aspergillus</taxon>
        <taxon>Aspergillus subgen. Circumdati</taxon>
    </lineage>
</organism>
<dbReference type="EMBL" id="KZ821253">
    <property type="protein sequence ID" value="PYH42305.1"/>
    <property type="molecule type" value="Genomic_DNA"/>
</dbReference>
<dbReference type="AlphaFoldDB" id="A0A318Z4R6"/>
<sequence length="446" mass="48637">MSVNETKSSHSLSRVTYTEITDNIATSDCMPYDEDAYATNTPPPSDVVLEEPKGQLPKTQTDLAHMRQGQSSPLMLGSVSEKSYVMSAKERLDLPTNDPQPVIPKNSDDVCLGSDHVGNTLITAEEEPVRKSRIRSDCMTVDEAQASFANDLLSKDSCLQRKRPSSDSWNDSTGRYSSIKSCRLPSATKRRESLPLHTPSSLGSLASFMQVRGRKPKTTVTQSPYFSSPSIDTKVSEDDAYHSLTLPETSVSIELPQQIPAAPQSLTRGLKLELSTRLLKTHPDLVRLLEQRRPLVSIEYFDHQYDQTAKAWSTSASSTDADIVLGCTTVLILTNLQATTQLFLPGHKSNIPDGNPNVNSPLRERVFLLARQYSIVYVLICHSSGSSSQSAPGSITVHKNLLTSLNSFTAFCDSLADFASVHCLSIPSVAGTVAGWICAIAGQCQI</sequence>
<evidence type="ECO:0000259" key="1">
    <source>
        <dbReference type="Pfam" id="PF23394"/>
    </source>
</evidence>
<dbReference type="RefSeq" id="XP_025428287.1">
    <property type="nucleotide sequence ID" value="XM_025570526.1"/>
</dbReference>
<gene>
    <name evidence="2" type="ORF">BP01DRAFT_136511</name>
</gene>
<dbReference type="InterPro" id="IPR055528">
    <property type="entry name" value="DUF7102"/>
</dbReference>
<keyword evidence="3" id="KW-1185">Reference proteome</keyword>
<evidence type="ECO:0000313" key="2">
    <source>
        <dbReference type="EMBL" id="PYH42305.1"/>
    </source>
</evidence>
<dbReference type="Proteomes" id="UP000248349">
    <property type="component" value="Unassembled WGS sequence"/>
</dbReference>
<name>A0A318Z4R6_9EURO</name>
<proteinExistence type="predicted"/>
<evidence type="ECO:0000313" key="3">
    <source>
        <dbReference type="Proteomes" id="UP000248349"/>
    </source>
</evidence>
<dbReference type="GeneID" id="37071754"/>
<feature type="domain" description="DUF7102" evidence="1">
    <location>
        <begin position="274"/>
        <end position="443"/>
    </location>
</feature>